<organism evidence="1 2">
    <name type="scientific">Lactuca sativa</name>
    <name type="common">Garden lettuce</name>
    <dbReference type="NCBI Taxonomy" id="4236"/>
    <lineage>
        <taxon>Eukaryota</taxon>
        <taxon>Viridiplantae</taxon>
        <taxon>Streptophyta</taxon>
        <taxon>Embryophyta</taxon>
        <taxon>Tracheophyta</taxon>
        <taxon>Spermatophyta</taxon>
        <taxon>Magnoliopsida</taxon>
        <taxon>eudicotyledons</taxon>
        <taxon>Gunneridae</taxon>
        <taxon>Pentapetalae</taxon>
        <taxon>asterids</taxon>
        <taxon>campanulids</taxon>
        <taxon>Asterales</taxon>
        <taxon>Asteraceae</taxon>
        <taxon>Cichorioideae</taxon>
        <taxon>Cichorieae</taxon>
        <taxon>Lactucinae</taxon>
        <taxon>Lactuca</taxon>
    </lineage>
</organism>
<dbReference type="InterPro" id="IPR052596">
    <property type="entry name" value="AMBRA1_autophagy"/>
</dbReference>
<comment type="caution">
    <text evidence="1">The sequence shown here is derived from an EMBL/GenBank/DDBJ whole genome shotgun (WGS) entry which is preliminary data.</text>
</comment>
<protein>
    <submittedName>
        <fullName evidence="1">Uncharacterized protein</fullName>
    </submittedName>
</protein>
<evidence type="ECO:0000313" key="2">
    <source>
        <dbReference type="Proteomes" id="UP000235145"/>
    </source>
</evidence>
<evidence type="ECO:0000313" key="1">
    <source>
        <dbReference type="EMBL" id="KAJ0209970.1"/>
    </source>
</evidence>
<reference evidence="1 2" key="1">
    <citation type="journal article" date="2017" name="Nat. Commun.">
        <title>Genome assembly with in vitro proximity ligation data and whole-genome triplication in lettuce.</title>
        <authorList>
            <person name="Reyes-Chin-Wo S."/>
            <person name="Wang Z."/>
            <person name="Yang X."/>
            <person name="Kozik A."/>
            <person name="Arikit S."/>
            <person name="Song C."/>
            <person name="Xia L."/>
            <person name="Froenicke L."/>
            <person name="Lavelle D.O."/>
            <person name="Truco M.J."/>
            <person name="Xia R."/>
            <person name="Zhu S."/>
            <person name="Xu C."/>
            <person name="Xu H."/>
            <person name="Xu X."/>
            <person name="Cox K."/>
            <person name="Korf I."/>
            <person name="Meyers B.C."/>
            <person name="Michelmore R.W."/>
        </authorList>
    </citation>
    <scope>NUCLEOTIDE SEQUENCE [LARGE SCALE GENOMIC DNA]</scope>
    <source>
        <strain evidence="2">cv. Salinas</strain>
        <tissue evidence="1">Seedlings</tissue>
    </source>
</reference>
<dbReference type="PANTHER" id="PTHR22874">
    <property type="entry name" value="ACTIVATING MOLECULE IN BECN1-REGULATED AUTOPHAGY PROTEIN 1"/>
    <property type="match status" value="1"/>
</dbReference>
<sequence length="132" mass="14739">MKACLHGFIKSPLLRCIATFDIFSSSYVYRVSDMELVSVLPSAEDEVNVACFHPLAGVGLFYGTKEGKLRILQHDGGHPPIHDHFFEARAVEICSRSFSILFFFMNKLNKSMREFGGEVLKAETDNECSGEG</sequence>
<gene>
    <name evidence="1" type="ORF">LSAT_V11C400160390</name>
</gene>
<name>A0A9R1VSB4_LACSA</name>
<dbReference type="AlphaFoldDB" id="A0A9R1VSB4"/>
<dbReference type="EMBL" id="NBSK02000004">
    <property type="protein sequence ID" value="KAJ0209970.1"/>
    <property type="molecule type" value="Genomic_DNA"/>
</dbReference>
<dbReference type="Proteomes" id="UP000235145">
    <property type="component" value="Unassembled WGS sequence"/>
</dbReference>
<proteinExistence type="predicted"/>
<dbReference type="PANTHER" id="PTHR22874:SF15">
    <property type="entry name" value="TRANSCRIPTION FACTOR WD40-LIKE FAMILY"/>
    <property type="match status" value="1"/>
</dbReference>
<keyword evidence="2" id="KW-1185">Reference proteome</keyword>
<accession>A0A9R1VSB4</accession>